<dbReference type="GO" id="GO:0005763">
    <property type="term" value="C:mitochondrial small ribosomal subunit"/>
    <property type="evidence" value="ECO:0007669"/>
    <property type="project" value="TreeGrafter"/>
</dbReference>
<dbReference type="PANTHER" id="PTHR13479:SF40">
    <property type="entry name" value="SMALL RIBOSOMAL SUBUNIT PROTEIN BS18M"/>
    <property type="match status" value="1"/>
</dbReference>
<gene>
    <name evidence="5" type="primary">rps18</name>
</gene>
<evidence type="ECO:0000313" key="5">
    <source>
        <dbReference type="EMBL" id="ASQ40209.1"/>
    </source>
</evidence>
<name>A0A3G1IW83_9EUKA</name>
<dbReference type="InterPro" id="IPR036870">
    <property type="entry name" value="Ribosomal_bS18_sf"/>
</dbReference>
<keyword evidence="3 4" id="KW-0687">Ribonucleoprotein</keyword>
<keyword evidence="5" id="KW-0934">Plastid</keyword>
<proteinExistence type="inferred from homology"/>
<dbReference type="PANTHER" id="PTHR13479">
    <property type="entry name" value="30S RIBOSOMAL PROTEIN S18"/>
    <property type="match status" value="1"/>
</dbReference>
<dbReference type="PRINTS" id="PR00974">
    <property type="entry name" value="RIBOSOMALS18"/>
</dbReference>
<dbReference type="GeneID" id="38572613"/>
<evidence type="ECO:0000256" key="1">
    <source>
        <dbReference type="ARBA" id="ARBA00005589"/>
    </source>
</evidence>
<evidence type="ECO:0000256" key="4">
    <source>
        <dbReference type="RuleBase" id="RU003910"/>
    </source>
</evidence>
<dbReference type="GO" id="GO:0006412">
    <property type="term" value="P:translation"/>
    <property type="evidence" value="ECO:0007669"/>
    <property type="project" value="InterPro"/>
</dbReference>
<protein>
    <submittedName>
        <fullName evidence="5">Ribosomal protein S18</fullName>
    </submittedName>
</protein>
<dbReference type="GO" id="GO:0003735">
    <property type="term" value="F:structural constituent of ribosome"/>
    <property type="evidence" value="ECO:0007669"/>
    <property type="project" value="InterPro"/>
</dbReference>
<dbReference type="GO" id="GO:0070181">
    <property type="term" value="F:small ribosomal subunit rRNA binding"/>
    <property type="evidence" value="ECO:0007669"/>
    <property type="project" value="TreeGrafter"/>
</dbReference>
<accession>A0A3G1IW83</accession>
<organism evidence="5">
    <name type="scientific">Gloeochaete wittrockiana</name>
    <dbReference type="NCBI Taxonomy" id="38269"/>
    <lineage>
        <taxon>Eukaryota</taxon>
        <taxon>Glaucocystophyceae</taxon>
        <taxon>Gloeochaetales</taxon>
        <taxon>Gloeochaetaceae</taxon>
        <taxon>Gloeochaete</taxon>
    </lineage>
</organism>
<keyword evidence="2 4" id="KW-0689">Ribosomal protein</keyword>
<dbReference type="RefSeq" id="YP_009546148.1">
    <property type="nucleotide sequence ID" value="NC_040153.1"/>
</dbReference>
<evidence type="ECO:0000256" key="2">
    <source>
        <dbReference type="ARBA" id="ARBA00022980"/>
    </source>
</evidence>
<dbReference type="EMBL" id="MF167426">
    <property type="protein sequence ID" value="ASQ40209.1"/>
    <property type="molecule type" value="Genomic_DNA"/>
</dbReference>
<dbReference type="AlphaFoldDB" id="A0A3G1IW83"/>
<evidence type="ECO:0000256" key="3">
    <source>
        <dbReference type="ARBA" id="ARBA00023274"/>
    </source>
</evidence>
<dbReference type="HAMAP" id="MF_00270">
    <property type="entry name" value="Ribosomal_bS18"/>
    <property type="match status" value="1"/>
</dbReference>
<reference evidence="5" key="1">
    <citation type="submission" date="2017-05" db="EMBL/GenBank/DDBJ databases">
        <title>Plastid comparative genomics reveals ancient divergence between Glaucophyte genera.</title>
        <authorList>
            <person name="Figueroa-Martinez F.J."/>
            <person name="Jackson C."/>
            <person name="Reyes-Prieto A."/>
        </authorList>
    </citation>
    <scope>NUCLEOTIDE SEQUENCE</scope>
    <source>
        <strain evidence="5">SAG 46.84</strain>
    </source>
</reference>
<dbReference type="InterPro" id="IPR001648">
    <property type="entry name" value="Ribosomal_bS18"/>
</dbReference>
<sequence length="78" mass="9196">MNIRRKRRLTIEPSTSIFCTNYDLLSKFITEQGKIIPRRITGLSAKQQRRISKVIKQARTIAFFQALLKNEEKKTDEK</sequence>
<dbReference type="Pfam" id="PF01084">
    <property type="entry name" value="Ribosomal_S18"/>
    <property type="match status" value="1"/>
</dbReference>
<dbReference type="NCBIfam" id="TIGR00165">
    <property type="entry name" value="S18"/>
    <property type="match status" value="1"/>
</dbReference>
<dbReference type="SUPFAM" id="SSF46911">
    <property type="entry name" value="Ribosomal protein S18"/>
    <property type="match status" value="1"/>
</dbReference>
<dbReference type="Gene3D" id="4.10.640.10">
    <property type="entry name" value="Ribosomal protein S18"/>
    <property type="match status" value="1"/>
</dbReference>
<comment type="similarity">
    <text evidence="1 4">Belongs to the bacterial ribosomal protein bS18 family.</text>
</comment>
<geneLocation type="plastid" evidence="5"/>